<feature type="compositionally biased region" description="Polar residues" evidence="1">
    <location>
        <begin position="113"/>
        <end position="122"/>
    </location>
</feature>
<feature type="compositionally biased region" description="Low complexity" evidence="1">
    <location>
        <begin position="1"/>
        <end position="16"/>
    </location>
</feature>
<evidence type="ECO:0000256" key="1">
    <source>
        <dbReference type="SAM" id="MobiDB-lite"/>
    </source>
</evidence>
<feature type="region of interest" description="Disordered" evidence="1">
    <location>
        <begin position="1"/>
        <end position="151"/>
    </location>
</feature>
<feature type="region of interest" description="Disordered" evidence="1">
    <location>
        <begin position="199"/>
        <end position="261"/>
    </location>
</feature>
<feature type="compositionally biased region" description="Low complexity" evidence="1">
    <location>
        <begin position="123"/>
        <end position="139"/>
    </location>
</feature>
<feature type="compositionally biased region" description="Polar residues" evidence="1">
    <location>
        <begin position="35"/>
        <end position="44"/>
    </location>
</feature>
<feature type="region of interest" description="Disordered" evidence="1">
    <location>
        <begin position="831"/>
        <end position="873"/>
    </location>
</feature>
<feature type="compositionally biased region" description="Polar residues" evidence="1">
    <location>
        <begin position="684"/>
        <end position="700"/>
    </location>
</feature>
<dbReference type="HOGENOM" id="CLU_277570_0_0_1"/>
<feature type="compositionally biased region" description="Polar residues" evidence="1">
    <location>
        <begin position="459"/>
        <end position="488"/>
    </location>
</feature>
<dbReference type="Proteomes" id="UP000027222">
    <property type="component" value="Unassembled WGS sequence"/>
</dbReference>
<feature type="compositionally biased region" description="Basic and acidic residues" evidence="1">
    <location>
        <begin position="543"/>
        <end position="558"/>
    </location>
</feature>
<feature type="region of interest" description="Disordered" evidence="1">
    <location>
        <begin position="543"/>
        <end position="572"/>
    </location>
</feature>
<feature type="compositionally biased region" description="Polar residues" evidence="1">
    <location>
        <begin position="895"/>
        <end position="920"/>
    </location>
</feature>
<feature type="compositionally biased region" description="Basic residues" evidence="1">
    <location>
        <begin position="1085"/>
        <end position="1096"/>
    </location>
</feature>
<name>A0A067SY71_GALM3</name>
<reference evidence="3" key="1">
    <citation type="journal article" date="2014" name="Proc. Natl. Acad. Sci. U.S.A.">
        <title>Extensive sampling of basidiomycete genomes demonstrates inadequacy of the white-rot/brown-rot paradigm for wood decay fungi.</title>
        <authorList>
            <person name="Riley R."/>
            <person name="Salamov A.A."/>
            <person name="Brown D.W."/>
            <person name="Nagy L.G."/>
            <person name="Floudas D."/>
            <person name="Held B.W."/>
            <person name="Levasseur A."/>
            <person name="Lombard V."/>
            <person name="Morin E."/>
            <person name="Otillar R."/>
            <person name="Lindquist E.A."/>
            <person name="Sun H."/>
            <person name="LaButti K.M."/>
            <person name="Schmutz J."/>
            <person name="Jabbour D."/>
            <person name="Luo H."/>
            <person name="Baker S.E."/>
            <person name="Pisabarro A.G."/>
            <person name="Walton J.D."/>
            <person name="Blanchette R.A."/>
            <person name="Henrissat B."/>
            <person name="Martin F."/>
            <person name="Cullen D."/>
            <person name="Hibbett D.S."/>
            <person name="Grigoriev I.V."/>
        </authorList>
    </citation>
    <scope>NUCLEOTIDE SEQUENCE [LARGE SCALE GENOMIC DNA]</scope>
    <source>
        <strain evidence="3">CBS 339.88</strain>
    </source>
</reference>
<evidence type="ECO:0000313" key="3">
    <source>
        <dbReference type="Proteomes" id="UP000027222"/>
    </source>
</evidence>
<feature type="region of interest" description="Disordered" evidence="1">
    <location>
        <begin position="370"/>
        <end position="488"/>
    </location>
</feature>
<evidence type="ECO:0000313" key="2">
    <source>
        <dbReference type="EMBL" id="KDR74972.1"/>
    </source>
</evidence>
<feature type="region of interest" description="Disordered" evidence="1">
    <location>
        <begin position="665"/>
        <end position="736"/>
    </location>
</feature>
<feature type="region of interest" description="Disordered" evidence="1">
    <location>
        <begin position="1048"/>
        <end position="1067"/>
    </location>
</feature>
<feature type="region of interest" description="Disordered" evidence="1">
    <location>
        <begin position="1083"/>
        <end position="1104"/>
    </location>
</feature>
<dbReference type="EMBL" id="KL142381">
    <property type="protein sequence ID" value="KDR74972.1"/>
    <property type="molecule type" value="Genomic_DNA"/>
</dbReference>
<feature type="compositionally biased region" description="Polar residues" evidence="1">
    <location>
        <begin position="199"/>
        <end position="209"/>
    </location>
</feature>
<accession>A0A067SY71</accession>
<organism evidence="2 3">
    <name type="scientific">Galerina marginata (strain CBS 339.88)</name>
    <dbReference type="NCBI Taxonomy" id="685588"/>
    <lineage>
        <taxon>Eukaryota</taxon>
        <taxon>Fungi</taxon>
        <taxon>Dikarya</taxon>
        <taxon>Basidiomycota</taxon>
        <taxon>Agaricomycotina</taxon>
        <taxon>Agaricomycetes</taxon>
        <taxon>Agaricomycetidae</taxon>
        <taxon>Agaricales</taxon>
        <taxon>Agaricineae</taxon>
        <taxon>Strophariaceae</taxon>
        <taxon>Galerina</taxon>
    </lineage>
</organism>
<dbReference type="AlphaFoldDB" id="A0A067SY71"/>
<keyword evidence="3" id="KW-1185">Reference proteome</keyword>
<proteinExistence type="predicted"/>
<feature type="region of interest" description="Disordered" evidence="1">
    <location>
        <begin position="326"/>
        <end position="347"/>
    </location>
</feature>
<gene>
    <name evidence="2" type="ORF">GALMADRAFT_248792</name>
</gene>
<feature type="region of interest" description="Disordered" evidence="1">
    <location>
        <begin position="894"/>
        <end position="920"/>
    </location>
</feature>
<sequence length="1142" mass="119664">MSYNTPTSAPSSAYSHSHSRGNTTPAPGLGPVQTIDISAANSSGGPKPVVIQLAPPPPPRMRRKRLDALSVSGAGSNDGSQSNSSPTRSNEEQQASMSYMAHDVSYTYPYSHGHSNSTQENGQQSYQHEQQQQNQYQPYAQPPVPKRGPVVLTYVPPKKYGETQSSLLEVTETEGEADVNGHDLYLEDLGDEMAKALSRSSSMATTMSGLSIGGRTKRRTSTRKSKAIHQVVASKPNPNKPKPKSKRKEEDPATYIRKRGSVPIASRPKRLFGWEFAWDPLPSGAAGQAKERERERERELKEAEVQESSFMDLRGATTTVTSTATKRKLKRYSTPGGPMAAGKSPLSRDAAKLEKLEDIFGLTSVDSATTAGGAKKLKKRSKSASRPNSTDNTMPVPQPFPAQLSHSTGLPMAVAGSPPASGSGSGSGSGSAGPSAGSFNLGRGFGIGHRTMKSSSSSGKTSRPGTAESKNSYNQGMHGNGSKVSLGSVSSMRRGGLQLKKSFKMGVGRTLGPGLTLASASVGGGVGFGRDERIEKVRAWEKRLEEETEETEARRSDEQDGGASIYAPTMDDDDVDGEIRSLAAARLVSASIARATPAATILTAPSSAGVTTPPPSAFPAKFHTSPVTITYPVLSSSSNSNSNSGTRPTLPAIITSPIPIPVPDSPVKSAQHPFSAPGLPTARTHLSPTSTNQPHTSGSTWKPHPFADPVESPARTTRTWPAPMEQGSLSSSPEDDVVQLEREMEEIRSRGKGLDGQDALDSPSAPFKELAAFAGVPITPVSASASSGVSIPAPSISASMSPSVTSMFALAQAQAQTVAPPPLPMLITQDLASQKAKGKISAEHQKRPPLSAPPAPTSNWGPQHSPVGNGGNSTGGFPYKFPMIFPHSFTGVSPPRSSAYMNQPPQQSNSTPGTPSKGQSTLRLSAMTMGTVRNAFAGVGARMSNATMRMSVNGNGVVGSGMGKLGSGNAFGEMIMEDGDGDFMDLRDPFASPPPASKITTSLGNAGDNVLMIDAASGRRTEGGNVAGGGTGGAGVRRRMSTWGKLPMPARSFSPVPSAGSSTTAGSKKNLNAVARAVRIVGKPSAHRKHKKRSRKSATLPSMTTALGAMNMKEDADFGIEEALLSQRLLSRLDNDGWESRA</sequence>
<feature type="compositionally biased region" description="Basic residues" evidence="1">
    <location>
        <begin position="215"/>
        <end position="227"/>
    </location>
</feature>
<protein>
    <submittedName>
        <fullName evidence="2">Uncharacterized protein</fullName>
    </submittedName>
</protein>
<dbReference type="OrthoDB" id="3070297at2759"/>
<feature type="compositionally biased region" description="Polar residues" evidence="1">
    <location>
        <begin position="73"/>
        <end position="97"/>
    </location>
</feature>